<protein>
    <submittedName>
        <fullName evidence="1">Uncharacterized protein</fullName>
    </submittedName>
</protein>
<keyword evidence="2" id="KW-1185">Reference proteome</keyword>
<name>A0ACC0P4Y9_RHOML</name>
<organism evidence="1 2">
    <name type="scientific">Rhododendron molle</name>
    <name type="common">Chinese azalea</name>
    <name type="synonym">Azalea mollis</name>
    <dbReference type="NCBI Taxonomy" id="49168"/>
    <lineage>
        <taxon>Eukaryota</taxon>
        <taxon>Viridiplantae</taxon>
        <taxon>Streptophyta</taxon>
        <taxon>Embryophyta</taxon>
        <taxon>Tracheophyta</taxon>
        <taxon>Spermatophyta</taxon>
        <taxon>Magnoliopsida</taxon>
        <taxon>eudicotyledons</taxon>
        <taxon>Gunneridae</taxon>
        <taxon>Pentapetalae</taxon>
        <taxon>asterids</taxon>
        <taxon>Ericales</taxon>
        <taxon>Ericaceae</taxon>
        <taxon>Ericoideae</taxon>
        <taxon>Rhodoreae</taxon>
        <taxon>Rhododendron</taxon>
    </lineage>
</organism>
<reference evidence="1" key="1">
    <citation type="submission" date="2022-02" db="EMBL/GenBank/DDBJ databases">
        <title>Plant Genome Project.</title>
        <authorList>
            <person name="Zhang R.-G."/>
        </authorList>
    </citation>
    <scope>NUCLEOTIDE SEQUENCE</scope>
    <source>
        <strain evidence="1">AT1</strain>
    </source>
</reference>
<gene>
    <name evidence="1" type="ORF">RHMOL_Rhmol04G0238000</name>
</gene>
<accession>A0ACC0P4Y9</accession>
<evidence type="ECO:0000313" key="2">
    <source>
        <dbReference type="Proteomes" id="UP001062846"/>
    </source>
</evidence>
<proteinExistence type="predicted"/>
<sequence>MRSPILSEWGLYRKTSQRKKPIKSYVVEESDEEEGLDTDMARIRVKPTKAMDLDDAVVEDTPPSKIKGMRAQENHDMEGSSKVRTRFGAVARGIKAKHPRLHVEESAPRRTRSGSVARGIKAKHPCSRKHQDVNVGEIRETAYRASLNGIKTLIEEVNLTDAHKKIMKKTPFWKIFQSIIENKLTSAHCRKSDKMIIKIINAYDSDTGGFKLGGKTIRITRDDIFNIFGISGGSEKFSFKYGSRDGIEMARRGSIEAERLSSSSLKELVKKYAVRNNKAGRQDFVRLLCAYLLHSLFFPAGTTVKWLCEHTNLVKPLHPEESLGIIKWRTMDLVKAFREIALDELEFDQVVSRQPNVHDTNMESGNIDNGDARMSREKTGSEGGNDSAEYGDGTECSKRKYSLVTGKKGIQQG</sequence>
<evidence type="ECO:0000313" key="1">
    <source>
        <dbReference type="EMBL" id="KAI8560206.1"/>
    </source>
</evidence>
<dbReference type="EMBL" id="CM046391">
    <property type="protein sequence ID" value="KAI8560206.1"/>
    <property type="molecule type" value="Genomic_DNA"/>
</dbReference>
<dbReference type="Proteomes" id="UP001062846">
    <property type="component" value="Chromosome 4"/>
</dbReference>
<comment type="caution">
    <text evidence="1">The sequence shown here is derived from an EMBL/GenBank/DDBJ whole genome shotgun (WGS) entry which is preliminary data.</text>
</comment>